<dbReference type="Gene3D" id="3.40.190.100">
    <property type="entry name" value="Glycine betaine-binding periplasmic protein, domain 2"/>
    <property type="match status" value="1"/>
</dbReference>
<feature type="signal peptide" evidence="5">
    <location>
        <begin position="1"/>
        <end position="26"/>
    </location>
</feature>
<sequence length="292" mass="31329">MFVMTLRSLLASTGLLLGAISPMAQADTLRLGIGEWATGQASTYVLKAVLEDAGHEVEIRSVSLAAIWQGLSVGELDAFTGAWLPVTQASYRASVGDKVEDLGPNLSDARVGLAVPSYVEASSIADLAEAGDAFDRRIHGIDPGAGIMALTEQAMAAYGLDDWRLVAGSDAAMSKTLEAATERQDPIVVTAWAPHPVFSGQSLRYLEDPQGLYSQEESIHTITRLGLAEEMPEAAAILDRFAWSADDVQELMEANQANGEYEANARAWVEAHPELVAEWLGERLEESPSEED</sequence>
<dbReference type="Pfam" id="PF04069">
    <property type="entry name" value="OpuAC"/>
    <property type="match status" value="1"/>
</dbReference>
<name>A0ABY2D837_9GAMM</name>
<keyword evidence="2" id="KW-0813">Transport</keyword>
<evidence type="ECO:0000313" key="7">
    <source>
        <dbReference type="EMBL" id="TDB02943.1"/>
    </source>
</evidence>
<keyword evidence="3" id="KW-1003">Cell membrane</keyword>
<comment type="caution">
    <text evidence="7">The sequence shown here is derived from an EMBL/GenBank/DDBJ whole genome shotgun (WGS) entry which is preliminary data.</text>
</comment>
<dbReference type="PANTHER" id="PTHR47737">
    <property type="entry name" value="GLYCINE BETAINE/PROLINE BETAINE TRANSPORT SYSTEM PERMEASE PROTEIN PROW"/>
    <property type="match status" value="1"/>
</dbReference>
<feature type="domain" description="ABC-type glycine betaine transport system substrate-binding" evidence="6">
    <location>
        <begin position="27"/>
        <end position="270"/>
    </location>
</feature>
<comment type="subcellular location">
    <subcellularLocation>
        <location evidence="1">Cell membrane</location>
    </subcellularLocation>
</comment>
<dbReference type="Gene3D" id="3.40.190.10">
    <property type="entry name" value="Periplasmic binding protein-like II"/>
    <property type="match status" value="1"/>
</dbReference>
<proteinExistence type="predicted"/>
<dbReference type="SUPFAM" id="SSF53850">
    <property type="entry name" value="Periplasmic binding protein-like II"/>
    <property type="match status" value="1"/>
</dbReference>
<dbReference type="Proteomes" id="UP000294823">
    <property type="component" value="Unassembled WGS sequence"/>
</dbReference>
<dbReference type="PANTHER" id="PTHR47737:SF1">
    <property type="entry name" value="GLYCINE BETAINE_PROLINE BETAINE TRANSPORT SYSTEM PERMEASE PROTEIN PROW"/>
    <property type="match status" value="1"/>
</dbReference>
<evidence type="ECO:0000313" key="8">
    <source>
        <dbReference type="Proteomes" id="UP000294823"/>
    </source>
</evidence>
<evidence type="ECO:0000256" key="1">
    <source>
        <dbReference type="ARBA" id="ARBA00004236"/>
    </source>
</evidence>
<keyword evidence="8" id="KW-1185">Reference proteome</keyword>
<keyword evidence="5" id="KW-0732">Signal</keyword>
<evidence type="ECO:0000256" key="5">
    <source>
        <dbReference type="SAM" id="SignalP"/>
    </source>
</evidence>
<dbReference type="CDD" id="cd13639">
    <property type="entry name" value="PBP2_OpuAC_like"/>
    <property type="match status" value="1"/>
</dbReference>
<gene>
    <name evidence="7" type="ORF">E0702_07940</name>
</gene>
<protein>
    <submittedName>
        <fullName evidence="7">Glycine betaine ABC transporter substrate-binding protein</fullName>
    </submittedName>
</protein>
<organism evidence="7 8">
    <name type="scientific">Halomonas marinisediminis</name>
    <dbReference type="NCBI Taxonomy" id="2546095"/>
    <lineage>
        <taxon>Bacteria</taxon>
        <taxon>Pseudomonadati</taxon>
        <taxon>Pseudomonadota</taxon>
        <taxon>Gammaproteobacteria</taxon>
        <taxon>Oceanospirillales</taxon>
        <taxon>Halomonadaceae</taxon>
        <taxon>Halomonas</taxon>
    </lineage>
</organism>
<feature type="chain" id="PRO_5045385131" evidence="5">
    <location>
        <begin position="27"/>
        <end position="292"/>
    </location>
</feature>
<dbReference type="EMBL" id="SLTR01000008">
    <property type="protein sequence ID" value="TDB02943.1"/>
    <property type="molecule type" value="Genomic_DNA"/>
</dbReference>
<evidence type="ECO:0000256" key="3">
    <source>
        <dbReference type="ARBA" id="ARBA00022475"/>
    </source>
</evidence>
<accession>A0ABY2D837</accession>
<keyword evidence="4" id="KW-0472">Membrane</keyword>
<evidence type="ECO:0000256" key="2">
    <source>
        <dbReference type="ARBA" id="ARBA00022448"/>
    </source>
</evidence>
<evidence type="ECO:0000256" key="4">
    <source>
        <dbReference type="ARBA" id="ARBA00023136"/>
    </source>
</evidence>
<reference evidence="7 8" key="1">
    <citation type="submission" date="2019-03" db="EMBL/GenBank/DDBJ databases">
        <title>Halomonas marinisediminis sp. nov., a moderately halophilic bacterium isolated from the Bohai Gulf.</title>
        <authorList>
            <person name="Ji X."/>
        </authorList>
    </citation>
    <scope>NUCLEOTIDE SEQUENCE [LARGE SCALE GENOMIC DNA]</scope>
    <source>
        <strain evidence="7 8">204</strain>
    </source>
</reference>
<dbReference type="InterPro" id="IPR007210">
    <property type="entry name" value="ABC_Gly_betaine_transp_sub-bd"/>
</dbReference>
<evidence type="ECO:0000259" key="6">
    <source>
        <dbReference type="Pfam" id="PF04069"/>
    </source>
</evidence>